<organism evidence="5 6">
    <name type="scientific">Flagellimonas taeanensis</name>
    <dbReference type="NCBI Taxonomy" id="1005926"/>
    <lineage>
        <taxon>Bacteria</taxon>
        <taxon>Pseudomonadati</taxon>
        <taxon>Bacteroidota</taxon>
        <taxon>Flavobacteriia</taxon>
        <taxon>Flavobacteriales</taxon>
        <taxon>Flavobacteriaceae</taxon>
        <taxon>Flagellimonas</taxon>
    </lineage>
</organism>
<reference evidence="5 6" key="1">
    <citation type="submission" date="2016-11" db="EMBL/GenBank/DDBJ databases">
        <authorList>
            <person name="Varghese N."/>
            <person name="Submissions S."/>
        </authorList>
    </citation>
    <scope>NUCLEOTIDE SEQUENCE [LARGE SCALE GENOMIC DNA]</scope>
    <source>
        <strain evidence="5 6">CGMCC 1.12174</strain>
        <strain evidence="4 7">DSM 26351</strain>
    </source>
</reference>
<dbReference type="EMBL" id="FOKU01000001">
    <property type="protein sequence ID" value="SFB69003.1"/>
    <property type="molecule type" value="Genomic_DNA"/>
</dbReference>
<dbReference type="AlphaFoldDB" id="A0A1M6Q439"/>
<dbReference type="GO" id="GO:0003747">
    <property type="term" value="F:translation release factor activity"/>
    <property type="evidence" value="ECO:0007669"/>
    <property type="project" value="InterPro"/>
</dbReference>
<comment type="caution">
    <text evidence="5">The sequence shown here is derived from an EMBL/GenBank/DDBJ whole genome shotgun (WGS) entry which is preliminary data.</text>
</comment>
<protein>
    <submittedName>
        <fullName evidence="5">Ribosome-associated protein</fullName>
    </submittedName>
</protein>
<dbReference type="EMBL" id="FRAT01000001">
    <property type="protein sequence ID" value="SHK14877.1"/>
    <property type="molecule type" value="Genomic_DNA"/>
</dbReference>
<dbReference type="RefSeq" id="WP_072876350.1">
    <property type="nucleotide sequence ID" value="NZ_FOKU01000001.1"/>
</dbReference>
<dbReference type="GO" id="GO:0004045">
    <property type="term" value="F:peptidyl-tRNA hydrolase activity"/>
    <property type="evidence" value="ECO:0007669"/>
    <property type="project" value="TreeGrafter"/>
</dbReference>
<dbReference type="NCBIfam" id="NF006718">
    <property type="entry name" value="PRK09256.1"/>
    <property type="match status" value="1"/>
</dbReference>
<dbReference type="OrthoDB" id="9815709at2"/>
<name>A0A1M6Q439_9FLAO</name>
<evidence type="ECO:0000256" key="1">
    <source>
        <dbReference type="ARBA" id="ARBA00010835"/>
    </source>
</evidence>
<dbReference type="Pfam" id="PF00472">
    <property type="entry name" value="RF-1"/>
    <property type="match status" value="1"/>
</dbReference>
<comment type="similarity">
    <text evidence="1">Belongs to the prokaryotic/mitochondrial release factor family.</text>
</comment>
<dbReference type="PANTHER" id="PTHR47814">
    <property type="entry name" value="PEPTIDYL-TRNA HYDROLASE ARFB"/>
    <property type="match status" value="1"/>
</dbReference>
<gene>
    <name evidence="4" type="ORF">SAMN04487891_101430</name>
    <name evidence="5" type="ORF">SAMN05216293_0437</name>
</gene>
<dbReference type="PROSITE" id="PS00745">
    <property type="entry name" value="RF_PROK_I"/>
    <property type="match status" value="1"/>
</dbReference>
<dbReference type="Proteomes" id="UP000198940">
    <property type="component" value="Unassembled WGS sequence"/>
</dbReference>
<evidence type="ECO:0000259" key="3">
    <source>
        <dbReference type="PROSITE" id="PS00745"/>
    </source>
</evidence>
<dbReference type="PANTHER" id="PTHR47814:SF1">
    <property type="entry name" value="PEPTIDYL-TRNA HYDROLASE ARFB"/>
    <property type="match status" value="1"/>
</dbReference>
<evidence type="ECO:0000256" key="2">
    <source>
        <dbReference type="SAM" id="MobiDB-lite"/>
    </source>
</evidence>
<evidence type="ECO:0000313" key="4">
    <source>
        <dbReference type="EMBL" id="SFB69003.1"/>
    </source>
</evidence>
<sequence length="134" mass="14949">MNKQQVHSELTFKAVRSGGAGGQHVNKVSSKVELTFNVPSSEGLSDGEKERLLLKLSSRLTNDGTLLLQCDEARSQHKNKELVVKRFFDVLKKALEVPKKRKPTKPSKSSVEKRLQSKKKASEKKEGRKPPDLG</sequence>
<keyword evidence="7" id="KW-1185">Reference proteome</keyword>
<accession>A0A1M6Q439</accession>
<dbReference type="SUPFAM" id="SSF75620">
    <property type="entry name" value="Release factor"/>
    <property type="match status" value="1"/>
</dbReference>
<dbReference type="GO" id="GO:0043022">
    <property type="term" value="F:ribosome binding"/>
    <property type="evidence" value="ECO:0007669"/>
    <property type="project" value="TreeGrafter"/>
</dbReference>
<feature type="compositionally biased region" description="Basic and acidic residues" evidence="2">
    <location>
        <begin position="123"/>
        <end position="134"/>
    </location>
</feature>
<dbReference type="InterPro" id="IPR000352">
    <property type="entry name" value="Pep_chain_release_fac_I"/>
</dbReference>
<evidence type="ECO:0000313" key="6">
    <source>
        <dbReference type="Proteomes" id="UP000184031"/>
    </source>
</evidence>
<feature type="domain" description="Prokaryotic-type class I peptide chain release factors" evidence="3">
    <location>
        <begin position="16"/>
        <end position="32"/>
    </location>
</feature>
<evidence type="ECO:0000313" key="5">
    <source>
        <dbReference type="EMBL" id="SHK14877.1"/>
    </source>
</evidence>
<dbReference type="STRING" id="1055723.SAMN05216293_0437"/>
<proteinExistence type="inferred from homology"/>
<dbReference type="Proteomes" id="UP000184031">
    <property type="component" value="Unassembled WGS sequence"/>
</dbReference>
<dbReference type="InterPro" id="IPR045853">
    <property type="entry name" value="Pep_chain_release_fac_I_sf"/>
</dbReference>
<dbReference type="GO" id="GO:0072344">
    <property type="term" value="P:rescue of stalled ribosome"/>
    <property type="evidence" value="ECO:0007669"/>
    <property type="project" value="TreeGrafter"/>
</dbReference>
<dbReference type="Gene3D" id="3.30.160.20">
    <property type="match status" value="1"/>
</dbReference>
<evidence type="ECO:0000313" key="7">
    <source>
        <dbReference type="Proteomes" id="UP000198940"/>
    </source>
</evidence>
<feature type="region of interest" description="Disordered" evidence="2">
    <location>
        <begin position="98"/>
        <end position="134"/>
    </location>
</feature>